<dbReference type="RefSeq" id="WP_269456377.1">
    <property type="nucleotide sequence ID" value="NZ_LT594323.1"/>
</dbReference>
<dbReference type="Proteomes" id="UP000199385">
    <property type="component" value="Chromosome I"/>
</dbReference>
<dbReference type="InterPro" id="IPR025630">
    <property type="entry name" value="DUF4288"/>
</dbReference>
<name>A0A1A9AAP8_9ACTN</name>
<dbReference type="Pfam" id="PF14119">
    <property type="entry name" value="DUF4288"/>
    <property type="match status" value="1"/>
</dbReference>
<accession>A0A1A9AAP8</accession>
<dbReference type="STRING" id="261654.GA0070611_6187"/>
<evidence type="ECO:0000313" key="2">
    <source>
        <dbReference type="Proteomes" id="UP000199385"/>
    </source>
</evidence>
<evidence type="ECO:0000313" key="1">
    <source>
        <dbReference type="EMBL" id="SBT53562.1"/>
    </source>
</evidence>
<reference evidence="2" key="1">
    <citation type="submission" date="2016-06" db="EMBL/GenBank/DDBJ databases">
        <authorList>
            <person name="Varghese N."/>
            <person name="Submissions Spin"/>
        </authorList>
    </citation>
    <scope>NUCLEOTIDE SEQUENCE [LARGE SCALE GENOMIC DNA]</scope>
    <source>
        <strain evidence="2">DSM 44815</strain>
    </source>
</reference>
<sequence>MSRDDEVWFSASMKFALYTQDGKFFQHSVSVYLFRAPDHDVARLRALQIGAGQEQIYLNAEGSLIRIALVQVDTLDMIGEIEDGVEVYSWPGPEENQSPFPWSHKFNPGESDFYPSV</sequence>
<proteinExistence type="predicted"/>
<organism evidence="1 2">
    <name type="scientific">Micromonospora auratinigra</name>
    <dbReference type="NCBI Taxonomy" id="261654"/>
    <lineage>
        <taxon>Bacteria</taxon>
        <taxon>Bacillati</taxon>
        <taxon>Actinomycetota</taxon>
        <taxon>Actinomycetes</taxon>
        <taxon>Micromonosporales</taxon>
        <taxon>Micromonosporaceae</taxon>
        <taxon>Micromonospora</taxon>
    </lineage>
</organism>
<dbReference type="EMBL" id="LT594323">
    <property type="protein sequence ID" value="SBT53562.1"/>
    <property type="molecule type" value="Genomic_DNA"/>
</dbReference>
<dbReference type="PATRIC" id="fig|261654.4.peg.6266"/>
<protein>
    <submittedName>
        <fullName evidence="1">Uncharacterized protein</fullName>
    </submittedName>
</protein>
<keyword evidence="2" id="KW-1185">Reference proteome</keyword>
<gene>
    <name evidence="1" type="ORF">GA0070611_6187</name>
</gene>
<dbReference type="AlphaFoldDB" id="A0A1A9AAP8"/>